<dbReference type="EMBL" id="LR824013">
    <property type="protein sequence ID" value="CAD0199610.1"/>
    <property type="molecule type" value="Genomic_DNA"/>
</dbReference>
<dbReference type="AlphaFoldDB" id="A0A9N8L1U0"/>
<gene>
    <name evidence="1" type="ORF">CINC_LOCUS1304</name>
</gene>
<proteinExistence type="predicted"/>
<evidence type="ECO:0000313" key="2">
    <source>
        <dbReference type="Proteomes" id="UP001154114"/>
    </source>
</evidence>
<organism evidence="1 2">
    <name type="scientific">Chrysodeixis includens</name>
    <name type="common">Soybean looper</name>
    <name type="synonym">Pseudoplusia includens</name>
    <dbReference type="NCBI Taxonomy" id="689277"/>
    <lineage>
        <taxon>Eukaryota</taxon>
        <taxon>Metazoa</taxon>
        <taxon>Ecdysozoa</taxon>
        <taxon>Arthropoda</taxon>
        <taxon>Hexapoda</taxon>
        <taxon>Insecta</taxon>
        <taxon>Pterygota</taxon>
        <taxon>Neoptera</taxon>
        <taxon>Endopterygota</taxon>
        <taxon>Lepidoptera</taxon>
        <taxon>Glossata</taxon>
        <taxon>Ditrysia</taxon>
        <taxon>Noctuoidea</taxon>
        <taxon>Noctuidae</taxon>
        <taxon>Plusiinae</taxon>
        <taxon>Chrysodeixis</taxon>
    </lineage>
</organism>
<sequence>MDELYLTLNNFALRANEEDKPLTSFIINILKIIKKTLPMICVYKPIDQEPGFTLDYEDHFGAHNIKINVMFAFLHECLKNVNHKAALPFTKVKMPASHQCGLEKVNNRLS</sequence>
<name>A0A9N8L1U0_CHRIL</name>
<evidence type="ECO:0000313" key="1">
    <source>
        <dbReference type="EMBL" id="CAD0199610.1"/>
    </source>
</evidence>
<reference evidence="1" key="1">
    <citation type="submission" date="2021-12" db="EMBL/GenBank/DDBJ databases">
        <authorList>
            <person name="King R."/>
        </authorList>
    </citation>
    <scope>NUCLEOTIDE SEQUENCE</scope>
</reference>
<dbReference type="Proteomes" id="UP001154114">
    <property type="component" value="Chromosome 10"/>
</dbReference>
<accession>A0A9N8L1U0</accession>
<keyword evidence="2" id="KW-1185">Reference proteome</keyword>
<protein>
    <submittedName>
        <fullName evidence="1">Uncharacterized protein</fullName>
    </submittedName>
</protein>